<protein>
    <submittedName>
        <fullName evidence="1">Uncharacterized protein</fullName>
    </submittedName>
</protein>
<accession>A0ABN7C0E9</accession>
<proteinExistence type="predicted"/>
<dbReference type="EMBL" id="AP028978">
    <property type="protein sequence ID" value="BET96038.1"/>
    <property type="molecule type" value="Genomic_DNA"/>
</dbReference>
<reference evidence="1 2" key="1">
    <citation type="submission" date="2023-10" db="EMBL/GenBank/DDBJ databases">
        <title>Xenorhabdus taiwanensis sp. nov., a symbiotic bacterium associated with the entomopathogenic nematode Steinernema taiwanensis.</title>
        <authorList>
            <person name="Tseng C.T."/>
            <person name="Shu H.Y."/>
            <person name="Chen M.H."/>
            <person name="Fang Y.J."/>
            <person name="Wu T.L."/>
            <person name="Lin Y.C."/>
            <person name="Huang C.J."/>
        </authorList>
    </citation>
    <scope>NUCLEOTIDE SEQUENCE [LARGE SCALE GENOMIC DNA]</scope>
    <source>
        <strain evidence="1 2">TCT-1</strain>
    </source>
</reference>
<name>A0ABN7C0E9_9GAMM</name>
<evidence type="ECO:0000313" key="2">
    <source>
        <dbReference type="Proteomes" id="UP001529514"/>
    </source>
</evidence>
<keyword evidence="2" id="KW-1185">Reference proteome</keyword>
<organism evidence="1 2">
    <name type="scientific">Xenorhabdus taiwanensis</name>
    <dbReference type="NCBI Taxonomy" id="3085177"/>
    <lineage>
        <taxon>Bacteria</taxon>
        <taxon>Pseudomonadati</taxon>
        <taxon>Pseudomonadota</taxon>
        <taxon>Gammaproteobacteria</taxon>
        <taxon>Enterobacterales</taxon>
        <taxon>Morganellaceae</taxon>
        <taxon>Xenorhabdus</taxon>
    </lineage>
</organism>
<evidence type="ECO:0000313" key="1">
    <source>
        <dbReference type="EMBL" id="BET96038.1"/>
    </source>
</evidence>
<gene>
    <name evidence="1" type="ORF">TCT1_09590</name>
</gene>
<dbReference type="Proteomes" id="UP001529514">
    <property type="component" value="Chromosome"/>
</dbReference>
<sequence length="146" mass="16897">MSDLCLSLMTKRNVVPGSDPLAQIWSLEHWISTLNRVCHINRISESATRQHFILHFDAGRPEPDQVEVERVRSGDRICVTHIIPPPNVLALSAEWWTEHTHPHVIFAKRRLLMEENTYSPDVARKMFVLLNENIDRLTGQTLCRPK</sequence>
<dbReference type="RefSeq" id="WP_374052884.1">
    <property type="nucleotide sequence ID" value="NZ_AP028978.1"/>
</dbReference>